<evidence type="ECO:0000256" key="12">
    <source>
        <dbReference type="ARBA" id="ARBA00047761"/>
    </source>
</evidence>
<dbReference type="Pfam" id="PF13185">
    <property type="entry name" value="GAF_2"/>
    <property type="match status" value="1"/>
</dbReference>
<feature type="domain" description="PAC" evidence="18">
    <location>
        <begin position="276"/>
        <end position="329"/>
    </location>
</feature>
<dbReference type="PANTHER" id="PTHR43156">
    <property type="entry name" value="STAGE II SPORULATION PROTEIN E-RELATED"/>
    <property type="match status" value="1"/>
</dbReference>
<evidence type="ECO:0000256" key="11">
    <source>
        <dbReference type="ARBA" id="ARBA00023211"/>
    </source>
</evidence>
<dbReference type="EMBL" id="SRID01000290">
    <property type="protein sequence ID" value="TGA96437.1"/>
    <property type="molecule type" value="Genomic_DNA"/>
</dbReference>
<keyword evidence="3" id="KW-0808">Transferase</keyword>
<dbReference type="SMART" id="SM00331">
    <property type="entry name" value="PP2C_SIG"/>
    <property type="match status" value="1"/>
</dbReference>
<evidence type="ECO:0000256" key="14">
    <source>
        <dbReference type="ARBA" id="ARBA00075117"/>
    </source>
</evidence>
<evidence type="ECO:0000313" key="20">
    <source>
        <dbReference type="Proteomes" id="UP000297948"/>
    </source>
</evidence>
<evidence type="ECO:0000256" key="4">
    <source>
        <dbReference type="ARBA" id="ARBA00022723"/>
    </source>
</evidence>
<gene>
    <name evidence="19" type="ORF">E4099_24125</name>
</gene>
<keyword evidence="6" id="KW-0418">Kinase</keyword>
<evidence type="ECO:0000256" key="13">
    <source>
        <dbReference type="ARBA" id="ARBA00056274"/>
    </source>
</evidence>
<dbReference type="Gene3D" id="3.60.40.10">
    <property type="entry name" value="PPM-type phosphatase domain"/>
    <property type="match status" value="1"/>
</dbReference>
<reference evidence="19 20" key="1">
    <citation type="submission" date="2019-03" db="EMBL/GenBank/DDBJ databases">
        <authorList>
            <person name="Gonzalez-Pimentel J.L."/>
        </authorList>
    </citation>
    <scope>NUCLEOTIDE SEQUENCE [LARGE SCALE GENOMIC DNA]</scope>
    <source>
        <strain evidence="19 20">JCM 31289</strain>
    </source>
</reference>
<keyword evidence="20" id="KW-1185">Reference proteome</keyword>
<dbReference type="InterPro" id="IPR013655">
    <property type="entry name" value="PAS_fold_3"/>
</dbReference>
<evidence type="ECO:0000259" key="18">
    <source>
        <dbReference type="PROSITE" id="PS50113"/>
    </source>
</evidence>
<dbReference type="PANTHER" id="PTHR43156:SF2">
    <property type="entry name" value="STAGE II SPORULATION PROTEIN E"/>
    <property type="match status" value="1"/>
</dbReference>
<feature type="region of interest" description="Disordered" evidence="16">
    <location>
        <begin position="1"/>
        <end position="25"/>
    </location>
</feature>
<keyword evidence="9" id="KW-0460">Magnesium</keyword>
<evidence type="ECO:0000256" key="15">
    <source>
        <dbReference type="ARBA" id="ARBA00081350"/>
    </source>
</evidence>
<dbReference type="InterPro" id="IPR035965">
    <property type="entry name" value="PAS-like_dom_sf"/>
</dbReference>
<dbReference type="SUPFAM" id="SSF81606">
    <property type="entry name" value="PP2C-like"/>
    <property type="match status" value="1"/>
</dbReference>
<dbReference type="Gene3D" id="3.30.450.40">
    <property type="match status" value="2"/>
</dbReference>
<evidence type="ECO:0000256" key="10">
    <source>
        <dbReference type="ARBA" id="ARBA00022912"/>
    </source>
</evidence>
<accession>A0A4Z0GJG4</accession>
<dbReference type="InterPro" id="IPR001610">
    <property type="entry name" value="PAC"/>
</dbReference>
<name>A0A4Z0GJG4_9ACTN</name>
<dbReference type="GO" id="GO:0046872">
    <property type="term" value="F:metal ion binding"/>
    <property type="evidence" value="ECO:0007669"/>
    <property type="project" value="UniProtKB-KW"/>
</dbReference>
<dbReference type="Gene3D" id="3.30.450.20">
    <property type="entry name" value="PAS domain"/>
    <property type="match status" value="1"/>
</dbReference>
<dbReference type="Pfam" id="PF08447">
    <property type="entry name" value="PAS_3"/>
    <property type="match status" value="1"/>
</dbReference>
<dbReference type="InterPro" id="IPR029016">
    <property type="entry name" value="GAF-like_dom_sf"/>
</dbReference>
<keyword evidence="4" id="KW-0479">Metal-binding</keyword>
<keyword evidence="7" id="KW-0378">Hydrolase</keyword>
<evidence type="ECO:0000313" key="19">
    <source>
        <dbReference type="EMBL" id="TGA96437.1"/>
    </source>
</evidence>
<evidence type="ECO:0000256" key="6">
    <source>
        <dbReference type="ARBA" id="ARBA00022777"/>
    </source>
</evidence>
<protein>
    <recommendedName>
        <fullName evidence="1">protein-serine/threonine phosphatase</fullName>
        <ecNumber evidence="1">3.1.3.16</ecNumber>
    </recommendedName>
    <alternativeName>
        <fullName evidence="15">Protein-serine/threonine phosphatase</fullName>
    </alternativeName>
    <alternativeName>
        <fullName evidence="14">Serine/threonine-protein kinase</fullName>
    </alternativeName>
</protein>
<dbReference type="PROSITE" id="PS50112">
    <property type="entry name" value="PAS"/>
    <property type="match status" value="1"/>
</dbReference>
<comment type="catalytic activity">
    <reaction evidence="12">
        <text>O-phospho-L-seryl-[protein] + H2O = L-seryl-[protein] + phosphate</text>
        <dbReference type="Rhea" id="RHEA:20629"/>
        <dbReference type="Rhea" id="RHEA-COMP:9863"/>
        <dbReference type="Rhea" id="RHEA-COMP:11604"/>
        <dbReference type="ChEBI" id="CHEBI:15377"/>
        <dbReference type="ChEBI" id="CHEBI:29999"/>
        <dbReference type="ChEBI" id="CHEBI:43474"/>
        <dbReference type="ChEBI" id="CHEBI:83421"/>
        <dbReference type="EC" id="3.1.3.16"/>
    </reaction>
</comment>
<evidence type="ECO:0000256" key="5">
    <source>
        <dbReference type="ARBA" id="ARBA00022741"/>
    </source>
</evidence>
<dbReference type="PROSITE" id="PS50113">
    <property type="entry name" value="PAC"/>
    <property type="match status" value="1"/>
</dbReference>
<dbReference type="EC" id="3.1.3.16" evidence="1"/>
<evidence type="ECO:0000259" key="17">
    <source>
        <dbReference type="PROSITE" id="PS50112"/>
    </source>
</evidence>
<proteinExistence type="predicted"/>
<keyword evidence="11" id="KW-0464">Manganese</keyword>
<evidence type="ECO:0000256" key="8">
    <source>
        <dbReference type="ARBA" id="ARBA00022840"/>
    </source>
</evidence>
<dbReference type="InterPro" id="IPR000014">
    <property type="entry name" value="PAS"/>
</dbReference>
<dbReference type="InterPro" id="IPR001932">
    <property type="entry name" value="PPM-type_phosphatase-like_dom"/>
</dbReference>
<dbReference type="GO" id="GO:0005524">
    <property type="term" value="F:ATP binding"/>
    <property type="evidence" value="ECO:0007669"/>
    <property type="project" value="UniProtKB-KW"/>
</dbReference>
<comment type="function">
    <text evidence="13">Primarily acts as an independent SigF regulator that is sensitive to the osmosensory signal, mediating the cross talk of PknD with the SigF regulon. Possesses both phosphatase and kinase activities. The kinase domain functions as a classic anti-sigma factor-like kinase to phosphorylate the anti-anti-sigma factor domain at the canonical regulatory site, and the phosphatase domain antagonizes this activity.</text>
</comment>
<dbReference type="InterPro" id="IPR036457">
    <property type="entry name" value="PPM-type-like_dom_sf"/>
</dbReference>
<evidence type="ECO:0000256" key="7">
    <source>
        <dbReference type="ARBA" id="ARBA00022801"/>
    </source>
</evidence>
<dbReference type="SUPFAM" id="SSF55785">
    <property type="entry name" value="PYP-like sensor domain (PAS domain)"/>
    <property type="match status" value="1"/>
</dbReference>
<sequence length="758" mass="81541">MAAGPEEDHRAPDRDRGGLDAEAVGRLLGSPDPEALLAAVLEAADPGPQRTARIGVLYHCEGEGLLRMVAQRGVAEELLEPFRVISAEAELPAARVVRDREPLYTVPEVRDGAKAAAGAMPASPLAEYVALPLLLGSHGVGSMLLDLPGGELVEPARHRDLLTLAALGAHRLDQLLGAGRGRAGGAPDTGAPRMVPTQAPDRATLLEMAMASAGIGSFDWDLVSGRLVWDERLCRMFGIAPQDFDHRIETLFDAVHPEDRETLDQALTESLQTGRFTVRHRIRRRDDRAVRWIEVESRVVYGSGGQARGMIGVCRDVTDEQNQDEERLARKDFVLAITRAFTGAATAEDIVATMADTVLPALGGQRMAIFLRAPDGQIRLFGSRGFAPEHRERLDWISRIGADNPYLAPLREGEPMFLSSREEFLERIGDPRLEPLPGLHSWAILPLSTADGLLGVCAIVYHRPHVFSPDEQVLGAGLAGILAQSLARARLFDERRAHLTELQQMMLPRRLPPLPGLEVLVRYRPGSRGLEVGGDWYDALPQPDGRVTLVIGDVQGHNARAAGVMGQLRIAMRMQAEDGRGRAELMSRAGLTLYRMDTDLFATCCIAEICPASGALHVVRAGHPHPLLLQPDGSAAPLEVPGGMPLGIFPDETYPVTEATLAEGAVLLLYTDGLVERPGVDHDEAVAALCERLTHWGGPGTADPAPGTDLDRLAEQVINPAVSASFGDDVAVLLVRRNPAAGAAPVDTPPPSRAAPRP</sequence>
<keyword evidence="8" id="KW-0067">ATP-binding</keyword>
<dbReference type="InterPro" id="IPR000700">
    <property type="entry name" value="PAS-assoc_C"/>
</dbReference>
<dbReference type="GO" id="GO:0004722">
    <property type="term" value="F:protein serine/threonine phosphatase activity"/>
    <property type="evidence" value="ECO:0007669"/>
    <property type="project" value="UniProtKB-EC"/>
</dbReference>
<dbReference type="RefSeq" id="WP_135341225.1">
    <property type="nucleotide sequence ID" value="NZ_JBHLTX010000013.1"/>
</dbReference>
<feature type="domain" description="PAS" evidence="17">
    <location>
        <begin position="202"/>
        <end position="274"/>
    </location>
</feature>
<keyword evidence="10" id="KW-0904">Protein phosphatase</keyword>
<keyword evidence="5" id="KW-0547">Nucleotide-binding</keyword>
<dbReference type="SMART" id="SM00086">
    <property type="entry name" value="PAC"/>
    <property type="match status" value="1"/>
</dbReference>
<dbReference type="GO" id="GO:0016301">
    <property type="term" value="F:kinase activity"/>
    <property type="evidence" value="ECO:0007669"/>
    <property type="project" value="UniProtKB-KW"/>
</dbReference>
<dbReference type="AlphaFoldDB" id="A0A4Z0GJG4"/>
<dbReference type="CDD" id="cd00130">
    <property type="entry name" value="PAS"/>
    <property type="match status" value="1"/>
</dbReference>
<dbReference type="NCBIfam" id="TIGR00229">
    <property type="entry name" value="sensory_box"/>
    <property type="match status" value="1"/>
</dbReference>
<keyword evidence="2" id="KW-0597">Phosphoprotein</keyword>
<dbReference type="FunFam" id="3.60.40.10:FF:000005">
    <property type="entry name" value="Serine/threonine protein phosphatase"/>
    <property type="match status" value="1"/>
</dbReference>
<evidence type="ECO:0000256" key="3">
    <source>
        <dbReference type="ARBA" id="ARBA00022679"/>
    </source>
</evidence>
<evidence type="ECO:0000256" key="1">
    <source>
        <dbReference type="ARBA" id="ARBA00013081"/>
    </source>
</evidence>
<dbReference type="Pfam" id="PF07228">
    <property type="entry name" value="SpoIIE"/>
    <property type="match status" value="1"/>
</dbReference>
<dbReference type="Gene3D" id="2.10.70.100">
    <property type="match status" value="1"/>
</dbReference>
<dbReference type="Proteomes" id="UP000297948">
    <property type="component" value="Unassembled WGS sequence"/>
</dbReference>
<organism evidence="19 20">
    <name type="scientific">Streptomyces palmae</name>
    <dbReference type="NCBI Taxonomy" id="1701085"/>
    <lineage>
        <taxon>Bacteria</taxon>
        <taxon>Bacillati</taxon>
        <taxon>Actinomycetota</taxon>
        <taxon>Actinomycetes</taxon>
        <taxon>Kitasatosporales</taxon>
        <taxon>Streptomycetaceae</taxon>
        <taxon>Streptomyces</taxon>
    </lineage>
</organism>
<dbReference type="SMART" id="SM00091">
    <property type="entry name" value="PAS"/>
    <property type="match status" value="1"/>
</dbReference>
<dbReference type="InterPro" id="IPR052016">
    <property type="entry name" value="Bact_Sigma-Reg"/>
</dbReference>
<dbReference type="SMART" id="SM00065">
    <property type="entry name" value="GAF"/>
    <property type="match status" value="1"/>
</dbReference>
<evidence type="ECO:0000256" key="9">
    <source>
        <dbReference type="ARBA" id="ARBA00022842"/>
    </source>
</evidence>
<dbReference type="InterPro" id="IPR003018">
    <property type="entry name" value="GAF"/>
</dbReference>
<evidence type="ECO:0000256" key="2">
    <source>
        <dbReference type="ARBA" id="ARBA00022553"/>
    </source>
</evidence>
<dbReference type="SUPFAM" id="SSF55781">
    <property type="entry name" value="GAF domain-like"/>
    <property type="match status" value="1"/>
</dbReference>
<comment type="caution">
    <text evidence="19">The sequence shown here is derived from an EMBL/GenBank/DDBJ whole genome shotgun (WGS) entry which is preliminary data.</text>
</comment>
<dbReference type="OrthoDB" id="118142at2"/>
<evidence type="ECO:0000256" key="16">
    <source>
        <dbReference type="SAM" id="MobiDB-lite"/>
    </source>
</evidence>
<feature type="compositionally biased region" description="Basic and acidic residues" evidence="16">
    <location>
        <begin position="1"/>
        <end position="19"/>
    </location>
</feature>